<evidence type="ECO:0000256" key="1">
    <source>
        <dbReference type="SAM" id="MobiDB-lite"/>
    </source>
</evidence>
<dbReference type="AlphaFoldDB" id="A0A5J4YKU6"/>
<accession>A0A5J4YKU6</accession>
<reference evidence="3" key="1">
    <citation type="journal article" date="2019" name="Nat. Commun.">
        <title>Expansion of phycobilisome linker gene families in mesophilic red algae.</title>
        <authorList>
            <person name="Lee J."/>
            <person name="Kim D."/>
            <person name="Bhattacharya D."/>
            <person name="Yoon H.S."/>
        </authorList>
    </citation>
    <scope>NUCLEOTIDE SEQUENCE [LARGE SCALE GENOMIC DNA]</scope>
    <source>
        <strain evidence="3">CCMP 1328</strain>
    </source>
</reference>
<keyword evidence="3" id="KW-1185">Reference proteome</keyword>
<dbReference type="EMBL" id="VRMN01000010">
    <property type="protein sequence ID" value="KAA8492101.1"/>
    <property type="molecule type" value="Genomic_DNA"/>
</dbReference>
<feature type="compositionally biased region" description="Gly residues" evidence="1">
    <location>
        <begin position="106"/>
        <end position="115"/>
    </location>
</feature>
<proteinExistence type="predicted"/>
<organism evidence="2 3">
    <name type="scientific">Porphyridium purpureum</name>
    <name type="common">Red alga</name>
    <name type="synonym">Porphyridium cruentum</name>
    <dbReference type="NCBI Taxonomy" id="35688"/>
    <lineage>
        <taxon>Eukaryota</taxon>
        <taxon>Rhodophyta</taxon>
        <taxon>Bangiophyceae</taxon>
        <taxon>Porphyridiales</taxon>
        <taxon>Porphyridiaceae</taxon>
        <taxon>Porphyridium</taxon>
    </lineage>
</organism>
<dbReference type="Proteomes" id="UP000324585">
    <property type="component" value="Unassembled WGS sequence"/>
</dbReference>
<dbReference type="OMA" id="HKIEHEH"/>
<evidence type="ECO:0000313" key="2">
    <source>
        <dbReference type="EMBL" id="KAA8492101.1"/>
    </source>
</evidence>
<gene>
    <name evidence="2" type="ORF">FVE85_3539</name>
</gene>
<comment type="caution">
    <text evidence="2">The sequence shown here is derived from an EMBL/GenBank/DDBJ whole genome shotgun (WGS) entry which is preliminary data.</text>
</comment>
<sequence>MSVIFGSACAQLGVQQPLNPLPGFLGTPAPAPDQQESSPEAGANTPNPPELPETDPPQPESPPPQQTQPDAGNLQQPQSAPPPGPRAPGIVVPFLTVVPFDQLPPGGDGSAGGVGSEFDTSGLPPFGPSPDPGAGQFGPFSPLAPAPEPQPQPQPQPQPEPEPELEPEQDQGPRVQFQPLAQVLPRPNLEFGRR</sequence>
<feature type="compositionally biased region" description="Pro residues" evidence="1">
    <location>
        <begin position="142"/>
        <end position="160"/>
    </location>
</feature>
<evidence type="ECO:0000313" key="3">
    <source>
        <dbReference type="Proteomes" id="UP000324585"/>
    </source>
</evidence>
<feature type="compositionally biased region" description="Pro residues" evidence="1">
    <location>
        <begin position="46"/>
        <end position="66"/>
    </location>
</feature>
<feature type="region of interest" description="Disordered" evidence="1">
    <location>
        <begin position="15"/>
        <end position="194"/>
    </location>
</feature>
<name>A0A5J4YKU6_PORPP</name>
<protein>
    <submittedName>
        <fullName evidence="2">Uncharacterized protein</fullName>
    </submittedName>
</protein>